<proteinExistence type="predicted"/>
<keyword evidence="3" id="KW-1185">Reference proteome</keyword>
<name>A0ABQ1J611_9SPHN</name>
<dbReference type="EMBL" id="BMGD01000002">
    <property type="protein sequence ID" value="GGB60937.1"/>
    <property type="molecule type" value="Genomic_DNA"/>
</dbReference>
<dbReference type="InterPro" id="IPR036388">
    <property type="entry name" value="WH-like_DNA-bd_sf"/>
</dbReference>
<dbReference type="InterPro" id="IPR039422">
    <property type="entry name" value="MarR/SlyA-like"/>
</dbReference>
<dbReference type="Pfam" id="PF01047">
    <property type="entry name" value="MarR"/>
    <property type="match status" value="1"/>
</dbReference>
<dbReference type="InterPro" id="IPR036390">
    <property type="entry name" value="WH_DNA-bd_sf"/>
</dbReference>
<dbReference type="PANTHER" id="PTHR33164">
    <property type="entry name" value="TRANSCRIPTIONAL REGULATOR, MARR FAMILY"/>
    <property type="match status" value="1"/>
</dbReference>
<feature type="domain" description="HTH marR-type" evidence="1">
    <location>
        <begin position="17"/>
        <end position="149"/>
    </location>
</feature>
<dbReference type="InterPro" id="IPR000835">
    <property type="entry name" value="HTH_MarR-typ"/>
</dbReference>
<gene>
    <name evidence="2" type="ORF">GCM10010833_14860</name>
</gene>
<organism evidence="2 3">
    <name type="scientific">Blastomonas aquatica</name>
    <dbReference type="NCBI Taxonomy" id="1510276"/>
    <lineage>
        <taxon>Bacteria</taxon>
        <taxon>Pseudomonadati</taxon>
        <taxon>Pseudomonadota</taxon>
        <taxon>Alphaproteobacteria</taxon>
        <taxon>Sphingomonadales</taxon>
        <taxon>Sphingomonadaceae</taxon>
        <taxon>Blastomonas</taxon>
    </lineage>
</organism>
<evidence type="ECO:0000313" key="2">
    <source>
        <dbReference type="EMBL" id="GGB60937.1"/>
    </source>
</evidence>
<accession>A0ABQ1J611</accession>
<dbReference type="SUPFAM" id="SSF46785">
    <property type="entry name" value="Winged helix' DNA-binding domain"/>
    <property type="match status" value="1"/>
</dbReference>
<dbReference type="PROSITE" id="PS50995">
    <property type="entry name" value="HTH_MARR_2"/>
    <property type="match status" value="1"/>
</dbReference>
<evidence type="ECO:0000313" key="3">
    <source>
        <dbReference type="Proteomes" id="UP000614261"/>
    </source>
</evidence>
<dbReference type="RefSeq" id="WP_188513734.1">
    <property type="nucleotide sequence ID" value="NZ_BMGD01000002.1"/>
</dbReference>
<dbReference type="PANTHER" id="PTHR33164:SF57">
    <property type="entry name" value="MARR-FAMILY TRANSCRIPTIONAL REGULATOR"/>
    <property type="match status" value="1"/>
</dbReference>
<dbReference type="Proteomes" id="UP000614261">
    <property type="component" value="Unassembled WGS sequence"/>
</dbReference>
<protein>
    <submittedName>
        <fullName evidence="2">Transcriptional regulator</fullName>
    </submittedName>
</protein>
<sequence>MDAFMSGNPGDSAFRVKRYPFYLLNRLVSRYNSIIDQRLRAIGLDIPSWRVLMILGERSPRGAREIAEAAVINLSTMTRIIQRMVAAGLITTAASEDDARVTLVALAPVGETRLAQARQATAPVFEHLIIGLEPDEFEKLIGLLGQLHDNLEPLAPKPG</sequence>
<evidence type="ECO:0000259" key="1">
    <source>
        <dbReference type="PROSITE" id="PS50995"/>
    </source>
</evidence>
<reference evidence="3" key="1">
    <citation type="journal article" date="2019" name="Int. J. Syst. Evol. Microbiol.">
        <title>The Global Catalogue of Microorganisms (GCM) 10K type strain sequencing project: providing services to taxonomists for standard genome sequencing and annotation.</title>
        <authorList>
            <consortium name="The Broad Institute Genomics Platform"/>
            <consortium name="The Broad Institute Genome Sequencing Center for Infectious Disease"/>
            <person name="Wu L."/>
            <person name="Ma J."/>
        </authorList>
    </citation>
    <scope>NUCLEOTIDE SEQUENCE [LARGE SCALE GENOMIC DNA]</scope>
    <source>
        <strain evidence="3">CGMCC 1.12851</strain>
    </source>
</reference>
<dbReference type="SMART" id="SM00347">
    <property type="entry name" value="HTH_MARR"/>
    <property type="match status" value="1"/>
</dbReference>
<dbReference type="Gene3D" id="1.10.10.10">
    <property type="entry name" value="Winged helix-like DNA-binding domain superfamily/Winged helix DNA-binding domain"/>
    <property type="match status" value="1"/>
</dbReference>
<comment type="caution">
    <text evidence="2">The sequence shown here is derived from an EMBL/GenBank/DDBJ whole genome shotgun (WGS) entry which is preliminary data.</text>
</comment>